<accession>A0A1D2QRY1</accession>
<name>A0A1D2QRY1_9GAMM</name>
<proteinExistence type="predicted"/>
<reference evidence="1 2" key="1">
    <citation type="journal article" date="2016" name="Appl. Environ. Microbiol.">
        <title>Lack of Overt Genome Reduction in the Bryostatin-Producing Bryozoan Symbiont "Candidatus Endobugula sertula".</title>
        <authorList>
            <person name="Miller I.J."/>
            <person name="Vanee N."/>
            <person name="Fong S.S."/>
            <person name="Lim-Fong G.E."/>
            <person name="Kwan J.C."/>
        </authorList>
    </citation>
    <scope>NUCLEOTIDE SEQUENCE [LARGE SCALE GENOMIC DNA]</scope>
    <source>
        <strain evidence="1">AB1-4</strain>
    </source>
</reference>
<gene>
    <name evidence="1" type="ORF">AB835_03985</name>
</gene>
<evidence type="ECO:0000313" key="1">
    <source>
        <dbReference type="EMBL" id="ODS24332.1"/>
    </source>
</evidence>
<dbReference type="AlphaFoldDB" id="A0A1D2QRY1"/>
<organism evidence="1 2">
    <name type="scientific">Candidatus Endobugula sertula</name>
    <name type="common">Bugula neritina bacterial symbiont</name>
    <dbReference type="NCBI Taxonomy" id="62101"/>
    <lineage>
        <taxon>Bacteria</taxon>
        <taxon>Pseudomonadati</taxon>
        <taxon>Pseudomonadota</taxon>
        <taxon>Gammaproteobacteria</taxon>
        <taxon>Cellvibrionales</taxon>
        <taxon>Cellvibrionaceae</taxon>
        <taxon>Candidatus Endobugula</taxon>
    </lineage>
</organism>
<dbReference type="EMBL" id="MDLC01000010">
    <property type="protein sequence ID" value="ODS24332.1"/>
    <property type="molecule type" value="Genomic_DNA"/>
</dbReference>
<dbReference type="Proteomes" id="UP000242502">
    <property type="component" value="Unassembled WGS sequence"/>
</dbReference>
<dbReference type="STRING" id="62101.AB835_03985"/>
<sequence length="143" mass="16347">MQKDNWYCDRILWKAKQHNLFDKRCCKFSDLSVEQVRAIEAVISVEIKPVIVFWESQNKWTVLGAKSVCSFYDGELVLCDLDSIDKQVNLLHPSGIDREDVKSKSEFIIVGSEGKNIWAPSGSELFALMNILQMFPLNEKCSA</sequence>
<protein>
    <submittedName>
        <fullName evidence="1">Uncharacterized protein</fullName>
    </submittedName>
</protein>
<evidence type="ECO:0000313" key="2">
    <source>
        <dbReference type="Proteomes" id="UP000242502"/>
    </source>
</evidence>
<comment type="caution">
    <text evidence="1">The sequence shown here is derived from an EMBL/GenBank/DDBJ whole genome shotgun (WGS) entry which is preliminary data.</text>
</comment>